<gene>
    <name evidence="1" type="ORF">MGAL_10B007566</name>
</gene>
<dbReference type="Proteomes" id="UP000596742">
    <property type="component" value="Unassembled WGS sequence"/>
</dbReference>
<dbReference type="OrthoDB" id="6200160at2759"/>
<evidence type="ECO:0000313" key="1">
    <source>
        <dbReference type="EMBL" id="VDI33473.1"/>
    </source>
</evidence>
<reference evidence="1" key="1">
    <citation type="submission" date="2018-11" db="EMBL/GenBank/DDBJ databases">
        <authorList>
            <person name="Alioto T."/>
            <person name="Alioto T."/>
        </authorList>
    </citation>
    <scope>NUCLEOTIDE SEQUENCE</scope>
</reference>
<name>A0A8B6EG08_MYTGA</name>
<accession>A0A8B6EG08</accession>
<keyword evidence="2" id="KW-1185">Reference proteome</keyword>
<proteinExistence type="predicted"/>
<organism evidence="1 2">
    <name type="scientific">Mytilus galloprovincialis</name>
    <name type="common">Mediterranean mussel</name>
    <dbReference type="NCBI Taxonomy" id="29158"/>
    <lineage>
        <taxon>Eukaryota</taxon>
        <taxon>Metazoa</taxon>
        <taxon>Spiralia</taxon>
        <taxon>Lophotrochozoa</taxon>
        <taxon>Mollusca</taxon>
        <taxon>Bivalvia</taxon>
        <taxon>Autobranchia</taxon>
        <taxon>Pteriomorphia</taxon>
        <taxon>Mytilida</taxon>
        <taxon>Mytiloidea</taxon>
        <taxon>Mytilidae</taxon>
        <taxon>Mytilinae</taxon>
        <taxon>Mytilus</taxon>
    </lineage>
</organism>
<sequence>MHSHVHSKYVNKQVESCVNMATERIQSVSLGKTSSSDFQPLVIIQFSTSSKQAAIEWLVAKLQATRASGGAELEVSTVVMHHNQSVSVMASDSTDRHVPSHLFRFMVT</sequence>
<evidence type="ECO:0000313" key="2">
    <source>
        <dbReference type="Proteomes" id="UP000596742"/>
    </source>
</evidence>
<comment type="caution">
    <text evidence="1">The sequence shown here is derived from an EMBL/GenBank/DDBJ whole genome shotgun (WGS) entry which is preliminary data.</text>
</comment>
<dbReference type="EMBL" id="UYJE01005054">
    <property type="protein sequence ID" value="VDI33473.1"/>
    <property type="molecule type" value="Genomic_DNA"/>
</dbReference>
<protein>
    <submittedName>
        <fullName evidence="1">Uncharacterized protein</fullName>
    </submittedName>
</protein>
<dbReference type="AlphaFoldDB" id="A0A8B6EG08"/>